<dbReference type="InterPro" id="IPR050523">
    <property type="entry name" value="AKR_Detox_Biosynth"/>
</dbReference>
<dbReference type="Pfam" id="PF00248">
    <property type="entry name" value="Aldo_ket_red"/>
    <property type="match status" value="2"/>
</dbReference>
<dbReference type="EMBL" id="JAKELL010000020">
    <property type="protein sequence ID" value="KAH8993019.1"/>
    <property type="molecule type" value="Genomic_DNA"/>
</dbReference>
<evidence type="ECO:0000313" key="4">
    <source>
        <dbReference type="EMBL" id="KAH8993019.1"/>
    </source>
</evidence>
<comment type="caution">
    <text evidence="4">The sequence shown here is derived from an EMBL/GenBank/DDBJ whole genome shotgun (WGS) entry which is preliminary data.</text>
</comment>
<organism evidence="4 5">
    <name type="scientific">Lactarius akahatsu</name>
    <dbReference type="NCBI Taxonomy" id="416441"/>
    <lineage>
        <taxon>Eukaryota</taxon>
        <taxon>Fungi</taxon>
        <taxon>Dikarya</taxon>
        <taxon>Basidiomycota</taxon>
        <taxon>Agaricomycotina</taxon>
        <taxon>Agaricomycetes</taxon>
        <taxon>Russulales</taxon>
        <taxon>Russulaceae</taxon>
        <taxon>Lactarius</taxon>
    </lineage>
</organism>
<comment type="similarity">
    <text evidence="2">Belongs to the aldo/keto reductase family. Aldo/keto reductase 2 subfamily.</text>
</comment>
<dbReference type="SUPFAM" id="SSF51430">
    <property type="entry name" value="NAD(P)-linked oxidoreductase"/>
    <property type="match status" value="1"/>
</dbReference>
<evidence type="ECO:0000256" key="2">
    <source>
        <dbReference type="ARBA" id="ARBA00038157"/>
    </source>
</evidence>
<evidence type="ECO:0000256" key="1">
    <source>
        <dbReference type="ARBA" id="ARBA00022857"/>
    </source>
</evidence>
<protein>
    <submittedName>
        <fullName evidence="4">Aldo/keto reductase</fullName>
    </submittedName>
</protein>
<gene>
    <name evidence="4" type="ORF">EDB92DRAFT_1986257</name>
</gene>
<feature type="domain" description="NADP-dependent oxidoreductase" evidence="3">
    <location>
        <begin position="157"/>
        <end position="313"/>
    </location>
</feature>
<reference evidence="4" key="1">
    <citation type="submission" date="2022-01" db="EMBL/GenBank/DDBJ databases">
        <title>Comparative genomics reveals a dynamic genome evolution in the ectomycorrhizal milk-cap (Lactarius) mushrooms.</title>
        <authorList>
            <consortium name="DOE Joint Genome Institute"/>
            <person name="Lebreton A."/>
            <person name="Tang N."/>
            <person name="Kuo A."/>
            <person name="LaButti K."/>
            <person name="Drula E."/>
            <person name="Barry K."/>
            <person name="Clum A."/>
            <person name="Lipzen A."/>
            <person name="Mousain D."/>
            <person name="Ng V."/>
            <person name="Wang R."/>
            <person name="Wang X."/>
            <person name="Dai Y."/>
            <person name="Henrissat B."/>
            <person name="Grigoriev I.V."/>
            <person name="Guerin-Laguette A."/>
            <person name="Yu F."/>
            <person name="Martin F.M."/>
        </authorList>
    </citation>
    <scope>NUCLEOTIDE SEQUENCE</scope>
    <source>
        <strain evidence="4">QP</strain>
    </source>
</reference>
<dbReference type="PANTHER" id="PTHR43364:SF7">
    <property type="entry name" value="NADP-DEPENDENT OXIDOREDUCTASE DOMAIN-CONTAINING PROTEIN-RELATED"/>
    <property type="match status" value="1"/>
</dbReference>
<feature type="domain" description="NADP-dependent oxidoreductase" evidence="3">
    <location>
        <begin position="33"/>
        <end position="146"/>
    </location>
</feature>
<dbReference type="InterPro" id="IPR036812">
    <property type="entry name" value="NAD(P)_OxRdtase_dom_sf"/>
</dbReference>
<keyword evidence="5" id="KW-1185">Reference proteome</keyword>
<evidence type="ECO:0000313" key="5">
    <source>
        <dbReference type="Proteomes" id="UP001201163"/>
    </source>
</evidence>
<name>A0AAD4LLT5_9AGAM</name>
<proteinExistence type="inferred from homology"/>
<sequence length="357" mass="40187">MAPLYSLSPPPPTKLGRYRLLSPLAGVRVSPFQLGAMSIGNKWHEFGIGSMDKTNSFKLLDAYFDAGLSSGRKHQDESSEAFIGEWAEKRGIRDQLVITTKYSTNYKRGQSDITHMVNYSGNGSKSLHVSVEASLKKLRTTYIDILNQGKVLYLANQYAKDHGKMPFSVYQGSWSIFERSLERDIIPMARSEGLALAPWGVLAGGKIQTNAEEARRKGSGEKGRTTFDPEWERTMEQKRCATCLKRSRRNKWKPRISQLSGFQFDHPYTVAIAYHLHKLSYVFPIIGGRKVEHLKENIAALDISLTAKQIKRIGNATPFDLGFPYNMFGDNTTDNYVAQCTARCDRVPLQQPITPVK</sequence>
<evidence type="ECO:0000259" key="3">
    <source>
        <dbReference type="Pfam" id="PF00248"/>
    </source>
</evidence>
<keyword evidence="1" id="KW-0521">NADP</keyword>
<dbReference type="Gene3D" id="3.20.20.100">
    <property type="entry name" value="NADP-dependent oxidoreductase domain"/>
    <property type="match status" value="2"/>
</dbReference>
<accession>A0AAD4LLT5</accession>
<dbReference type="InterPro" id="IPR023210">
    <property type="entry name" value="NADP_OxRdtase_dom"/>
</dbReference>
<dbReference type="PANTHER" id="PTHR43364">
    <property type="entry name" value="NADH-SPECIFIC METHYLGLYOXAL REDUCTASE-RELATED"/>
    <property type="match status" value="1"/>
</dbReference>
<dbReference type="AlphaFoldDB" id="A0AAD4LLT5"/>
<dbReference type="Proteomes" id="UP001201163">
    <property type="component" value="Unassembled WGS sequence"/>
</dbReference>